<evidence type="ECO:0000313" key="10">
    <source>
        <dbReference type="EMBL" id="CAD8682836.1"/>
    </source>
</evidence>
<evidence type="ECO:0000256" key="5">
    <source>
        <dbReference type="ARBA" id="ARBA00022630"/>
    </source>
</evidence>
<dbReference type="SUPFAM" id="SSF54373">
    <property type="entry name" value="FAD-linked reductases, C-terminal domain"/>
    <property type="match status" value="1"/>
</dbReference>
<evidence type="ECO:0000256" key="6">
    <source>
        <dbReference type="ARBA" id="ARBA00022827"/>
    </source>
</evidence>
<dbReference type="PANTHER" id="PTHR10742:SF405">
    <property type="entry name" value="PEROXISOMAL N(1)-ACETYL-SPERMINE_SPERMIDINE OXIDASE"/>
    <property type="match status" value="1"/>
</dbReference>
<feature type="compositionally biased region" description="Low complexity" evidence="8">
    <location>
        <begin position="567"/>
        <end position="579"/>
    </location>
</feature>
<keyword evidence="7" id="KW-0560">Oxidoreductase</keyword>
<dbReference type="InterPro" id="IPR050281">
    <property type="entry name" value="Flavin_monoamine_oxidase"/>
</dbReference>
<evidence type="ECO:0000256" key="8">
    <source>
        <dbReference type="SAM" id="MobiDB-lite"/>
    </source>
</evidence>
<comment type="similarity">
    <text evidence="3">Belongs to the flavin monoamine oxidase family.</text>
</comment>
<keyword evidence="5" id="KW-0285">Flavoprotein</keyword>
<evidence type="ECO:0000256" key="2">
    <source>
        <dbReference type="ARBA" id="ARBA00004496"/>
    </source>
</evidence>
<dbReference type="GO" id="GO:0046592">
    <property type="term" value="F:polyamine oxidase activity"/>
    <property type="evidence" value="ECO:0007669"/>
    <property type="project" value="TreeGrafter"/>
</dbReference>
<reference evidence="10" key="1">
    <citation type="submission" date="2021-01" db="EMBL/GenBank/DDBJ databases">
        <authorList>
            <person name="Corre E."/>
            <person name="Pelletier E."/>
            <person name="Niang G."/>
            <person name="Scheremetjew M."/>
            <person name="Finn R."/>
            <person name="Kale V."/>
            <person name="Holt S."/>
            <person name="Cochrane G."/>
            <person name="Meng A."/>
            <person name="Brown T."/>
            <person name="Cohen L."/>
        </authorList>
    </citation>
    <scope>NUCLEOTIDE SEQUENCE</scope>
    <source>
        <strain evidence="10">SAG 11-49</strain>
    </source>
</reference>
<dbReference type="Gene3D" id="3.50.50.60">
    <property type="entry name" value="FAD/NAD(P)-binding domain"/>
    <property type="match status" value="2"/>
</dbReference>
<feature type="compositionally biased region" description="Low complexity" evidence="8">
    <location>
        <begin position="357"/>
        <end position="373"/>
    </location>
</feature>
<keyword evidence="6" id="KW-0274">FAD</keyword>
<feature type="compositionally biased region" description="Polar residues" evidence="8">
    <location>
        <begin position="451"/>
        <end position="466"/>
    </location>
</feature>
<feature type="compositionally biased region" description="Pro residues" evidence="8">
    <location>
        <begin position="374"/>
        <end position="391"/>
    </location>
</feature>
<organism evidence="10">
    <name type="scientific">Chlamydomonas leiostraca</name>
    <dbReference type="NCBI Taxonomy" id="1034604"/>
    <lineage>
        <taxon>Eukaryota</taxon>
        <taxon>Viridiplantae</taxon>
        <taxon>Chlorophyta</taxon>
        <taxon>core chlorophytes</taxon>
        <taxon>Chlorophyceae</taxon>
        <taxon>CS clade</taxon>
        <taxon>Chlamydomonadales</taxon>
        <taxon>Chlamydomonadaceae</taxon>
        <taxon>Chlamydomonas</taxon>
    </lineage>
</organism>
<comment type="cofactor">
    <cofactor evidence="1">
        <name>FAD</name>
        <dbReference type="ChEBI" id="CHEBI:57692"/>
    </cofactor>
</comment>
<dbReference type="EMBL" id="HBFB01019417">
    <property type="protein sequence ID" value="CAD8682836.1"/>
    <property type="molecule type" value="Transcribed_RNA"/>
</dbReference>
<accession>A0A7S0WTA7</accession>
<dbReference type="SUPFAM" id="SSF51905">
    <property type="entry name" value="FAD/NAD(P)-binding domain"/>
    <property type="match status" value="1"/>
</dbReference>
<evidence type="ECO:0000256" key="4">
    <source>
        <dbReference type="ARBA" id="ARBA00022490"/>
    </source>
</evidence>
<dbReference type="Gene3D" id="3.90.660.10">
    <property type="match status" value="1"/>
</dbReference>
<feature type="domain" description="Amine oxidase" evidence="9">
    <location>
        <begin position="20"/>
        <end position="354"/>
    </location>
</feature>
<feature type="region of interest" description="Disordered" evidence="8">
    <location>
        <begin position="564"/>
        <end position="601"/>
    </location>
</feature>
<sequence length="807" mass="84455">MDAVSRARPLRVLVVGGGWAGIGAAKQLSNHHGVNVTVLEASPCVGGRARQAQLPSGTSVELGATWFHGVRDNPVYDLAVWLGVAKDLRHDPEVQKHDIDWQLHFARPMESQLLQGELNNVAMEAVGRYTEVAEECTQGAQTNDGSVGDVLRRTYDQTVEAEQLSGPALQTFAEAWHFREQLQRTFDGFYSTDDVGLAFAREYETLDGPNLPVPGGYQTLLERLAQGLDVRCNHAVTRISYGPGGACVTCANGAVIEADAVLVTLSLGVLQAQHDTLFDPPLPAWKQEAMSGLRIGVADKVFVEFEIEPAHALDAAMWLTSHTNSVPSGQRSSSTGEFASVGPSSGHQLSVMSGGLPTAQASPSPQHPAVAPASPSPVPGAPNTPSPPHLPPGVASALPPQATGGQPEPFNIGRKPAPHSNSPHLAEGNSSNTGLNHGSAPLVPLSEDSEMSTVTRQAAGPSTLSASHAVVSGPPPTAPSVGGRRRRKHKRTIHSYAFLWPVADPMSLGLRGAQRGVYPGVVPNPLQLPTPLAAVGIPSWCLGLHSIRYCPGPEWIHPALALPGRESTTSDASGATAAGGSLGKRPASEAERPTPSVSATCGGATHISGVLWITGDAAVAMERASDEEVAAGVSALFKAFPQVPLPPGAKMPPRVVRTKWGTDPLFRGSYSYTRVGDEGGNAVDMLAEPLCTEDGMPIVLFAGEATHRSYIGTVHGAFLSGCREAERLLMVWQEQQAALAAHALPAGTFLLDPTTHLPAAASPGQLCAMEHAAVHSSAWDPTMTLPLASPEGVHGMPAASAPVVSHF</sequence>
<feature type="compositionally biased region" description="Polar residues" evidence="8">
    <location>
        <begin position="419"/>
        <end position="436"/>
    </location>
</feature>
<evidence type="ECO:0000256" key="1">
    <source>
        <dbReference type="ARBA" id="ARBA00001974"/>
    </source>
</evidence>
<comment type="subcellular location">
    <subcellularLocation>
        <location evidence="2">Cytoplasm</location>
    </subcellularLocation>
</comment>
<proteinExistence type="inferred from homology"/>
<name>A0A7S0WTA7_9CHLO</name>
<gene>
    <name evidence="10" type="ORF">CLEI1391_LOCUS10885</name>
</gene>
<protein>
    <recommendedName>
        <fullName evidence="9">Amine oxidase domain-containing protein</fullName>
    </recommendedName>
</protein>
<feature type="compositionally biased region" description="Polar residues" evidence="8">
    <location>
        <begin position="324"/>
        <end position="351"/>
    </location>
</feature>
<evidence type="ECO:0000259" key="9">
    <source>
        <dbReference type="Pfam" id="PF01593"/>
    </source>
</evidence>
<dbReference type="GO" id="GO:0005737">
    <property type="term" value="C:cytoplasm"/>
    <property type="evidence" value="ECO:0007669"/>
    <property type="project" value="UniProtKB-SubCell"/>
</dbReference>
<feature type="domain" description="Amine oxidase" evidence="9">
    <location>
        <begin position="610"/>
        <end position="729"/>
    </location>
</feature>
<dbReference type="InterPro" id="IPR002937">
    <property type="entry name" value="Amino_oxidase"/>
</dbReference>
<feature type="region of interest" description="Disordered" evidence="8">
    <location>
        <begin position="324"/>
        <end position="487"/>
    </location>
</feature>
<evidence type="ECO:0000256" key="3">
    <source>
        <dbReference type="ARBA" id="ARBA00005995"/>
    </source>
</evidence>
<dbReference type="Pfam" id="PF01593">
    <property type="entry name" value="Amino_oxidase"/>
    <property type="match status" value="2"/>
</dbReference>
<dbReference type="PANTHER" id="PTHR10742">
    <property type="entry name" value="FLAVIN MONOAMINE OXIDASE"/>
    <property type="match status" value="1"/>
</dbReference>
<keyword evidence="4" id="KW-0963">Cytoplasm</keyword>
<dbReference type="AlphaFoldDB" id="A0A7S0WTA7"/>
<dbReference type="InterPro" id="IPR036188">
    <property type="entry name" value="FAD/NAD-bd_sf"/>
</dbReference>
<evidence type="ECO:0000256" key="7">
    <source>
        <dbReference type="ARBA" id="ARBA00023002"/>
    </source>
</evidence>